<gene>
    <name evidence="1" type="ORF">S01H4_10608</name>
</gene>
<accession>X0ZA50</accession>
<evidence type="ECO:0000313" key="1">
    <source>
        <dbReference type="EMBL" id="GAG66295.1"/>
    </source>
</evidence>
<sequence>MLTADDYGRDGAKTQYLFDESKRKDTLIYDYLKGLVISNIKDVSAIENGRIIPIRNYYHKIQEVPTPPDLPELLFLDPDNGLEVKSIPPNSPKSERYVYYSDIKPIIEQGCDVLVYQHYPRVNRGKYHLYLTQEIKARTGDVMVRHISMGMVDFILIHK</sequence>
<organism evidence="1">
    <name type="scientific">marine sediment metagenome</name>
    <dbReference type="NCBI Taxonomy" id="412755"/>
    <lineage>
        <taxon>unclassified sequences</taxon>
        <taxon>metagenomes</taxon>
        <taxon>ecological metagenomes</taxon>
    </lineage>
</organism>
<proteinExistence type="predicted"/>
<protein>
    <submittedName>
        <fullName evidence="1">Uncharacterized protein</fullName>
    </submittedName>
</protein>
<dbReference type="EMBL" id="BART01004099">
    <property type="protein sequence ID" value="GAG66295.1"/>
    <property type="molecule type" value="Genomic_DNA"/>
</dbReference>
<comment type="caution">
    <text evidence="1">The sequence shown here is derived from an EMBL/GenBank/DDBJ whole genome shotgun (WGS) entry which is preliminary data.</text>
</comment>
<reference evidence="1" key="1">
    <citation type="journal article" date="2014" name="Front. Microbiol.">
        <title>High frequency of phylogenetically diverse reductive dehalogenase-homologous genes in deep subseafloor sedimentary metagenomes.</title>
        <authorList>
            <person name="Kawai M."/>
            <person name="Futagami T."/>
            <person name="Toyoda A."/>
            <person name="Takaki Y."/>
            <person name="Nishi S."/>
            <person name="Hori S."/>
            <person name="Arai W."/>
            <person name="Tsubouchi T."/>
            <person name="Morono Y."/>
            <person name="Uchiyama I."/>
            <person name="Ito T."/>
            <person name="Fujiyama A."/>
            <person name="Inagaki F."/>
            <person name="Takami H."/>
        </authorList>
    </citation>
    <scope>NUCLEOTIDE SEQUENCE</scope>
    <source>
        <strain evidence="1">Expedition CK06-06</strain>
    </source>
</reference>
<dbReference type="AlphaFoldDB" id="X0ZA50"/>
<name>X0ZA50_9ZZZZ</name>